<dbReference type="Gene3D" id="1.20.920.20">
    <property type="match status" value="1"/>
</dbReference>
<keyword evidence="6" id="KW-0067">ATP-binding</keyword>
<evidence type="ECO:0000256" key="12">
    <source>
        <dbReference type="ARBA" id="ARBA00023273"/>
    </source>
</evidence>
<keyword evidence="5" id="KW-0547">Nucleotide-binding</keyword>
<dbReference type="InterPro" id="IPR041228">
    <property type="entry name" value="Dynein_C"/>
</dbReference>
<comment type="similarity">
    <text evidence="2">Belongs to the dynein heavy chain family.</text>
</comment>
<dbReference type="InterPro" id="IPR013602">
    <property type="entry name" value="Dynein_heavy_linker"/>
</dbReference>
<dbReference type="Gene3D" id="1.20.920.30">
    <property type="match status" value="1"/>
</dbReference>
<dbReference type="Gene3D" id="1.20.58.1120">
    <property type="match status" value="1"/>
</dbReference>
<dbReference type="InterPro" id="IPR043160">
    <property type="entry name" value="Dynein_C_barrel"/>
</dbReference>
<dbReference type="Pfam" id="PF17852">
    <property type="entry name" value="Dynein_AAA_lid"/>
    <property type="match status" value="1"/>
</dbReference>
<dbReference type="FunFam" id="1.10.8.710:FF:000004">
    <property type="entry name" value="Dynein axonemal heavy chain 6"/>
    <property type="match status" value="1"/>
</dbReference>
<dbReference type="GO" id="GO:0005524">
    <property type="term" value="F:ATP binding"/>
    <property type="evidence" value="ECO:0007669"/>
    <property type="project" value="UniProtKB-KW"/>
</dbReference>
<evidence type="ECO:0000256" key="7">
    <source>
        <dbReference type="ARBA" id="ARBA00023017"/>
    </source>
</evidence>
<dbReference type="InterPro" id="IPR043157">
    <property type="entry name" value="Dynein_AAA1S"/>
</dbReference>
<dbReference type="FunFam" id="1.10.8.720:FF:000001">
    <property type="entry name" value="dynein heavy chain 7, axonemal"/>
    <property type="match status" value="1"/>
</dbReference>
<dbReference type="GO" id="GO:0005930">
    <property type="term" value="C:axoneme"/>
    <property type="evidence" value="ECO:0007669"/>
    <property type="project" value="UniProtKB-SubCell"/>
</dbReference>
<feature type="coiled-coil region" evidence="13">
    <location>
        <begin position="1744"/>
        <end position="1785"/>
    </location>
</feature>
<dbReference type="FunFam" id="3.40.50.300:FF:002141">
    <property type="entry name" value="Dynein heavy chain"/>
    <property type="match status" value="1"/>
</dbReference>
<dbReference type="GO" id="GO:0003341">
    <property type="term" value="P:cilium movement"/>
    <property type="evidence" value="ECO:0007669"/>
    <property type="project" value="UniProtKB-ARBA"/>
</dbReference>
<dbReference type="InterPro" id="IPR035706">
    <property type="entry name" value="AAA_9"/>
</dbReference>
<keyword evidence="3" id="KW-0963">Cytoplasm</keyword>
<dbReference type="Gene3D" id="3.10.490.20">
    <property type="match status" value="1"/>
</dbReference>
<dbReference type="GO" id="GO:0008569">
    <property type="term" value="F:minus-end-directed microtubule motor activity"/>
    <property type="evidence" value="ECO:0007669"/>
    <property type="project" value="InterPro"/>
</dbReference>
<dbReference type="Gene3D" id="1.10.472.130">
    <property type="match status" value="1"/>
</dbReference>
<dbReference type="FunFam" id="3.10.490.20:FF:000001">
    <property type="entry name" value="dynein heavy chain 7, axonemal"/>
    <property type="match status" value="1"/>
</dbReference>
<evidence type="ECO:0000256" key="11">
    <source>
        <dbReference type="ARBA" id="ARBA00023212"/>
    </source>
</evidence>
<dbReference type="InterPro" id="IPR041589">
    <property type="entry name" value="DNAH3_AAA_lid_1"/>
</dbReference>
<dbReference type="InterPro" id="IPR004273">
    <property type="entry name" value="Dynein_heavy_D6_P-loop"/>
</dbReference>
<dbReference type="InterPro" id="IPR042228">
    <property type="entry name" value="Dynein_linker_3"/>
</dbReference>
<dbReference type="Pfam" id="PF03028">
    <property type="entry name" value="Dynein_heavy"/>
    <property type="match status" value="1"/>
</dbReference>
<dbReference type="FunFam" id="3.40.50.300:FF:000362">
    <property type="entry name" value="Dynein, axonemal, heavy chain 6"/>
    <property type="match status" value="1"/>
</dbReference>
<reference evidence="15" key="1">
    <citation type="submission" date="2021-05" db="EMBL/GenBank/DDBJ databases">
        <authorList>
            <person name="Alioto T."/>
            <person name="Alioto T."/>
            <person name="Gomez Garrido J."/>
        </authorList>
    </citation>
    <scope>NUCLEOTIDE SEQUENCE</scope>
</reference>
<dbReference type="Pfam" id="PF12781">
    <property type="entry name" value="AAA_9"/>
    <property type="match status" value="1"/>
</dbReference>
<dbReference type="Pfam" id="PF18198">
    <property type="entry name" value="AAA_lid_11"/>
    <property type="match status" value="1"/>
</dbReference>
<dbReference type="InterPro" id="IPR026983">
    <property type="entry name" value="DHC"/>
</dbReference>
<dbReference type="Pfam" id="PF17857">
    <property type="entry name" value="AAA_lid_1"/>
    <property type="match status" value="1"/>
</dbReference>
<dbReference type="SMART" id="SM00382">
    <property type="entry name" value="AAA"/>
    <property type="match status" value="3"/>
</dbReference>
<dbReference type="PANTHER" id="PTHR22878:SF70">
    <property type="entry name" value="DYNEIN HEAVY CHAIN 2, AXONEMAL"/>
    <property type="match status" value="1"/>
</dbReference>
<dbReference type="FunFam" id="3.20.180.20:FF:000003">
    <property type="entry name" value="Dynein heavy chain 12, axonemal"/>
    <property type="match status" value="1"/>
</dbReference>
<keyword evidence="10" id="KW-0505">Motor protein</keyword>
<keyword evidence="7" id="KW-0243">Dynein</keyword>
<dbReference type="Gene3D" id="6.10.140.1060">
    <property type="match status" value="1"/>
</dbReference>
<keyword evidence="8 13" id="KW-0175">Coiled coil</keyword>
<dbReference type="Pfam" id="PF12774">
    <property type="entry name" value="AAA_6"/>
    <property type="match status" value="1"/>
</dbReference>
<dbReference type="InterPro" id="IPR035699">
    <property type="entry name" value="AAA_6"/>
</dbReference>
<dbReference type="FunFam" id="1.10.8.1220:FF:000001">
    <property type="entry name" value="Dynein axonemal heavy chain 5"/>
    <property type="match status" value="1"/>
</dbReference>
<dbReference type="FunFam" id="1.20.920.20:FF:000006">
    <property type="entry name" value="Dynein, axonemal, heavy chain 6"/>
    <property type="match status" value="1"/>
</dbReference>
<dbReference type="PANTHER" id="PTHR22878">
    <property type="entry name" value="DYNEIN HEAVY CHAIN 6, AXONEMAL-LIKE-RELATED"/>
    <property type="match status" value="1"/>
</dbReference>
<dbReference type="Gene3D" id="3.20.180.20">
    <property type="entry name" value="Dynein heavy chain, N-terminal domain 2"/>
    <property type="match status" value="1"/>
</dbReference>
<dbReference type="FunFam" id="3.40.50.300:FF:001328">
    <property type="entry name" value="Dynein heavy chain 6, axonemal"/>
    <property type="match status" value="1"/>
</dbReference>
<dbReference type="SUPFAM" id="SSF52540">
    <property type="entry name" value="P-loop containing nucleoside triphosphate hydrolases"/>
    <property type="match status" value="4"/>
</dbReference>
<keyword evidence="11" id="KW-0206">Cytoskeleton</keyword>
<evidence type="ECO:0000256" key="5">
    <source>
        <dbReference type="ARBA" id="ARBA00022741"/>
    </source>
</evidence>
<evidence type="ECO:0000256" key="8">
    <source>
        <dbReference type="ARBA" id="ARBA00023054"/>
    </source>
</evidence>
<dbReference type="FunFam" id="3.40.50.300:FF:001145">
    <property type="entry name" value="Putative dynein heavy chain"/>
    <property type="match status" value="1"/>
</dbReference>
<dbReference type="GO" id="GO:0045505">
    <property type="term" value="F:dynein intermediate chain binding"/>
    <property type="evidence" value="ECO:0007669"/>
    <property type="project" value="InterPro"/>
</dbReference>
<dbReference type="InterPro" id="IPR042219">
    <property type="entry name" value="AAA_lid_11_sf"/>
</dbReference>
<proteinExistence type="inferred from homology"/>
<evidence type="ECO:0000256" key="9">
    <source>
        <dbReference type="ARBA" id="ARBA00023069"/>
    </source>
</evidence>
<dbReference type="InterPro" id="IPR024743">
    <property type="entry name" value="Dynein_HC_stalk"/>
</dbReference>
<dbReference type="GO" id="GO:0051959">
    <property type="term" value="F:dynein light intermediate chain binding"/>
    <property type="evidence" value="ECO:0007669"/>
    <property type="project" value="InterPro"/>
</dbReference>
<dbReference type="FunFam" id="1.20.1270.280:FF:000001">
    <property type="entry name" value="dynein heavy chain 7, axonemal"/>
    <property type="match status" value="1"/>
</dbReference>
<dbReference type="Gene3D" id="1.20.1270.280">
    <property type="match status" value="1"/>
</dbReference>
<protein>
    <submittedName>
        <fullName evidence="15">Dynein heavy chain 7, axonemal</fullName>
    </submittedName>
</protein>
<dbReference type="Gene3D" id="1.10.8.710">
    <property type="match status" value="1"/>
</dbReference>
<sequence>MESTLIWKKRLYFPRFFFLSNDEMLEILSETRDPLRVQPHLKKLFEGIHKLEFNEGMDILAMISGEGEKVAMYDIISTADARGSVEKWLVQVEEQMKKSVRRDIENSIPNYHEAGRDTWVTKWPGQVVLCTGQIFWTSEVHQALRTGSPKLFKNYAETLTPQLNRIISLVRGDLTMLLRITLGALVVIDVHCKDVSIDLANNNVSSDMDFKWLAQLRYYWVTDVIVKITNSAVRYAYEYLGNSDRLVITPLTDRCYRTLVGAYHLKLNGAPEGPAGTGKTETTKDLAKALATQCVVFNCSDGLDYISMGKFFKGLAASGAWVCFDEFNRIDVEVLSVVAQQVLCIVQALRQNLSKFMFEGTELRLIPTCFVAITMNPGYAGRSELPDNLKVLFRTVAMMVPDYALIGEISLYSFGFMDARKLSIKIVTTYRLCSEQLSSQSHYDYGMRAVKTVLIAAGNLKRKFPNEAEDILLLRSIIDVNLAKFLAFDVPLFNGIISDLFPGIVLPKADYRKFMAAVKEVCKQKNLQPVESFQIKLIQTYEMMVVRHGFMLVGEPFSGKTVTLHVLAESLTIQNEKGEGEKKVIFNTLNPKSITMGQLYGQFDDVSHEWTDGVIATTFRRFAMSETPDRKWIIFDGPVDAVWIENMNTVLDDNKKLCLNSGEVMSMPNTMSMIFEVMDLTQASPATVSRCGMIYMEASTLGWRPLVQSYIDTLSPEWPAAYIHSMFEWLTDPCLSFIKKNCVQLVTGGVSNCVVTVIHLVNAILKDALADNDNVMSYFNTWVQVAFITAAVWGFGGNLDTNSIGLFDAFFRELWKGDNVDNPPKQTNDTQPPPEGLCHDYFYIFRQKGSWKAWSDQVKSTKIEDCINFQDTLIPTTDSAKYCFMLDLHVRHKLPFLLMGPTGTGKSFYMKQHLMRLNMDIFTPGFITFTTATTAKFTQELVITRLVKRRKGIYGPLLNKTAVFFIDDLNMPVKEVYGAQPPIELLRMFFDHKYWFEFPETNKIFLEDVLITGAIAPPGGSKQDIYIRFLRHFDIFSVNTFSVDNMTRIFSNIMALGYKRNGFSTDIQSTANLLVSATMEMYNSAMLSLKPTPAKSHYIFNLRDFSRVINGCLLVKRDSITDKKFFVRLWVHEAARVFCDRLIDDNDKNWFLEKVKLIVKDQLRDSWDTMMAGLTAKGPVTLEALNSLIFTTALDTENEHADRKYEEIPSADSFYRMATETMTEYNATHKTKISIVLFRYALEHLSRICRNLSISSGNCLLVGVGGSGRQSLIRLASAVYQFNVFQPEITSTYSFSDWRDDIKRLLKETGGRDAPAVFLFTESQIKEETFLTDIDCLLSSGEVPNLFDITEQQEIIEMVRKAASADSGGKEVSPLIVLNFFIGRCKQNLHICICFSPIGSAFRSRLRLFPSLVTCCTIDWYEGWPENALEMVAKSYLERVNLNDQVKVSAVTAFKHFHITASQTSDKFYAETGRKTYITSASYLDLIRSYTEFVNTKLNETMAAKMRYIGGLEKLDFAASQVGIMQIDLEDLQPKLKVAAIETLEMMEVIEKETVQVEMVSSKVKEDEARANIQAEAATALKEECEADLALAIPVLEEAINALDTLKPSDIVLVKSMKNPPEIIKLVMAAVCVMKGIKPDKVNDPDKPGQKIIDYWGPSKKLLNDMNFLQNLKEYNKDNIDPEVMKEIRAKYIPDENFKPQIVAKASSAAEGLCKWVIALDMYDAVNKVVGPKKEKLEGAERDFAETMAILNEKRAQVRKLEEKLLGLQSKFDEAQRKKDQLEADVKMCSFKLEKAQKLLGGLGGEKNRWTTRAAELQFNYDCLPGDILLSCGIIAYLAPFNNLFRQTCLDDWKQMVNQLKIPSSPTYNMVEVLGSEIKIQRWNIFGLPRDTFSIENAIIMDSSKRWSLFIDPQGQANKWIRNMEKANNLEVLKLSSSYIKKMEMCLEFGRPVLIEVMEELDAPLDPILMKQTFMQGNQEYIALGDNTIEYNPNFCLYLTTKLRNPHYLPEIFNKVTIVNFALTVYGLEDQLLGIVVAKERPDLQIKRDELIVQGASNKKALKEVEDMILHTLSASTGNILEDPNAVDVLDSSKTLSIDIQQKQEVAKETEEMIENFRQSYRPVAKHSAILYYCITDLPNVDPMYQYSLPWFINIYIMSIQTAKKSQILETRLNYLKDKFTYNLYANVCRSLFEKDKILFSFILCSTMMMAQERLTPEVFTFFITGGVALENPYPNPDKSWLQDNSWDEMCRVDKDIEAFKGFRQDVAKNIKVWKAFYDNTEPQTAPLPPPWDTNLSMFERMVLIRMIRPDKVIHIMRTFIEEDIGIEFITPPPFDIEKSFNDSLNLIPLIFILSPGTDPMQSLLQFGQKKGQTDKFQSISLGQGQGPIADALIKEAQIEGGWVCLQNCHLASSWMPALEKICESLDPNNTHIEFRMWLTSYPSDKFPAAILQNSVKMTNEPPTGLQANLLRSYQSDPVKEKAFYEGCPGKEKIFTKLLYGIAFFHAVILERKKFGPIGWNIPYGFNESDFQISVRQLQMYINEYSDVPYEAVSYLTGECNYGGRVTDDWDRRCLNTILANFINQGVVLEPKYLFSQDSKKYGLPIGYEYEEFIKLIQNLPAIPSPEVYGLHDNSGITKDLQGSQLLFQTILLVQASGGSVAGGTDAIVFAICDDTISKLPKNFDQEKAMEDFPVNYSESMNTVLVQEMERFNRLLSVVRSTMINIRKAIKGEVVMTAQLEVSTSELVIGKFPSAWGKFSYPSLKPLGSYLSDLLDRLAFLQSWSDKKIKPECFWLSGFFFIQAFLTGAMQNYARKMKIPIDHLTFDFTVLKIERSDRAPQDGVYCYGVYLDGARWDRGRNKIAEQFPKILNDYMPIIWFVPTRKVDLQIGTRYVCPLYKTSERRGVLATTGHSSNYVTPILLNTDVPSSHWVKRGAALLCQLSK</sequence>
<evidence type="ECO:0000256" key="13">
    <source>
        <dbReference type="SAM" id="Coils"/>
    </source>
</evidence>
<organism evidence="15">
    <name type="scientific">Cacopsylla melanoneura</name>
    <dbReference type="NCBI Taxonomy" id="428564"/>
    <lineage>
        <taxon>Eukaryota</taxon>
        <taxon>Metazoa</taxon>
        <taxon>Ecdysozoa</taxon>
        <taxon>Arthropoda</taxon>
        <taxon>Hexapoda</taxon>
        <taxon>Insecta</taxon>
        <taxon>Pterygota</taxon>
        <taxon>Neoptera</taxon>
        <taxon>Paraneoptera</taxon>
        <taxon>Hemiptera</taxon>
        <taxon>Sternorrhyncha</taxon>
        <taxon>Psylloidea</taxon>
        <taxon>Psyllidae</taxon>
        <taxon>Psyllinae</taxon>
        <taxon>Cacopsylla</taxon>
    </lineage>
</organism>
<accession>A0A8D9F3J0</accession>
<evidence type="ECO:0000256" key="2">
    <source>
        <dbReference type="ARBA" id="ARBA00008887"/>
    </source>
</evidence>
<evidence type="ECO:0000256" key="3">
    <source>
        <dbReference type="ARBA" id="ARBA00022490"/>
    </source>
</evidence>
<evidence type="ECO:0000256" key="1">
    <source>
        <dbReference type="ARBA" id="ARBA00004430"/>
    </source>
</evidence>
<dbReference type="Pfam" id="PF08393">
    <property type="entry name" value="DHC_N2"/>
    <property type="match status" value="1"/>
</dbReference>
<feature type="domain" description="AAA+ ATPase" evidence="14">
    <location>
        <begin position="546"/>
        <end position="700"/>
    </location>
</feature>
<dbReference type="Gene3D" id="3.40.50.300">
    <property type="entry name" value="P-loop containing nucleotide triphosphate hydrolases"/>
    <property type="match status" value="5"/>
</dbReference>
<evidence type="ECO:0000313" key="15">
    <source>
        <dbReference type="EMBL" id="CAG6775931.1"/>
    </source>
</evidence>
<dbReference type="InterPro" id="IPR041466">
    <property type="entry name" value="Dynein_AAA5_ext"/>
</dbReference>
<dbReference type="GO" id="GO:0030286">
    <property type="term" value="C:dynein complex"/>
    <property type="evidence" value="ECO:0007669"/>
    <property type="project" value="UniProtKB-KW"/>
</dbReference>
<dbReference type="Pfam" id="PF18199">
    <property type="entry name" value="Dynein_C"/>
    <property type="match status" value="1"/>
</dbReference>
<dbReference type="InterPro" id="IPR024317">
    <property type="entry name" value="Dynein_heavy_chain_D4_dom"/>
</dbReference>
<evidence type="ECO:0000256" key="6">
    <source>
        <dbReference type="ARBA" id="ARBA00022840"/>
    </source>
</evidence>
<evidence type="ECO:0000256" key="4">
    <source>
        <dbReference type="ARBA" id="ARBA00022701"/>
    </source>
</evidence>
<feature type="domain" description="AAA+ ATPase" evidence="14">
    <location>
        <begin position="265"/>
        <end position="368"/>
    </location>
</feature>
<dbReference type="Gene3D" id="1.10.8.1220">
    <property type="match status" value="1"/>
</dbReference>
<keyword evidence="4" id="KW-0493">Microtubule</keyword>
<dbReference type="FunFam" id="1.20.920.30:FF:000002">
    <property type="entry name" value="Dynein axonemal heavy chain 3"/>
    <property type="match status" value="1"/>
</dbReference>
<name>A0A8D9F3J0_9HEMI</name>
<feature type="domain" description="AAA+ ATPase" evidence="14">
    <location>
        <begin position="892"/>
        <end position="1060"/>
    </location>
</feature>
<dbReference type="InterPro" id="IPR041658">
    <property type="entry name" value="AAA_lid_11"/>
</dbReference>
<dbReference type="InterPro" id="IPR003593">
    <property type="entry name" value="AAA+_ATPase"/>
</dbReference>
<dbReference type="Gene3D" id="1.10.8.720">
    <property type="entry name" value="Region D6 of dynein motor"/>
    <property type="match status" value="1"/>
</dbReference>
<dbReference type="GO" id="GO:0005874">
    <property type="term" value="C:microtubule"/>
    <property type="evidence" value="ECO:0007669"/>
    <property type="project" value="UniProtKB-KW"/>
</dbReference>
<dbReference type="FunFam" id="3.40.50.300:FF:000044">
    <property type="entry name" value="Dynein heavy chain 5, axonemal"/>
    <property type="match status" value="1"/>
</dbReference>
<evidence type="ECO:0000256" key="10">
    <source>
        <dbReference type="ARBA" id="ARBA00023175"/>
    </source>
</evidence>
<dbReference type="Pfam" id="PF12780">
    <property type="entry name" value="AAA_8"/>
    <property type="match status" value="1"/>
</dbReference>
<dbReference type="InterPro" id="IPR027417">
    <property type="entry name" value="P-loop_NTPase"/>
</dbReference>
<dbReference type="EMBL" id="HBUF01600185">
    <property type="protein sequence ID" value="CAG6775931.1"/>
    <property type="molecule type" value="Transcribed_RNA"/>
</dbReference>
<dbReference type="Pfam" id="PF12775">
    <property type="entry name" value="AAA_7"/>
    <property type="match status" value="1"/>
</dbReference>
<evidence type="ECO:0000259" key="14">
    <source>
        <dbReference type="SMART" id="SM00382"/>
    </source>
</evidence>
<dbReference type="FunFam" id="1.20.58.1120:FF:000005">
    <property type="entry name" value="Dynein, axonemal, heavy chain 12"/>
    <property type="match status" value="1"/>
</dbReference>
<dbReference type="Pfam" id="PF12777">
    <property type="entry name" value="MT"/>
    <property type="match status" value="1"/>
</dbReference>
<keyword evidence="9" id="KW-0969">Cilium</keyword>
<keyword evidence="12" id="KW-0966">Cell projection</keyword>
<comment type="subcellular location">
    <subcellularLocation>
        <location evidence="1">Cytoplasm</location>
        <location evidence="1">Cytoskeleton</location>
        <location evidence="1">Cilium axoneme</location>
    </subcellularLocation>
</comment>